<comment type="caution">
    <text evidence="1">The sequence shown here is derived from an EMBL/GenBank/DDBJ whole genome shotgun (WGS) entry which is preliminary data.</text>
</comment>
<sequence length="172" mass="18733">MPTLTPPLPPFTLTTGSPNSSSAIYELTEDHVVFFGNDNANNNHLPSTASSSNSFTPNHHHLHYNNNHKGFRFGSFDACANELQNPSSLALHSRQPPRKLLVARCLPPSLTLSPSISLSISLMATLFAEPSPSPSYHRRAPSPSRNRESYDAFLALSLKRTEAMALVSPSPV</sequence>
<protein>
    <submittedName>
        <fullName evidence="1">Uncharacterized protein</fullName>
    </submittedName>
</protein>
<keyword evidence="2" id="KW-1185">Reference proteome</keyword>
<proteinExistence type="predicted"/>
<dbReference type="Proteomes" id="UP001341840">
    <property type="component" value="Unassembled WGS sequence"/>
</dbReference>
<gene>
    <name evidence="1" type="ORF">PIB30_010901</name>
</gene>
<evidence type="ECO:0000313" key="1">
    <source>
        <dbReference type="EMBL" id="MED6131581.1"/>
    </source>
</evidence>
<evidence type="ECO:0000313" key="2">
    <source>
        <dbReference type="Proteomes" id="UP001341840"/>
    </source>
</evidence>
<name>A0ABU6S638_9FABA</name>
<accession>A0ABU6S638</accession>
<organism evidence="1 2">
    <name type="scientific">Stylosanthes scabra</name>
    <dbReference type="NCBI Taxonomy" id="79078"/>
    <lineage>
        <taxon>Eukaryota</taxon>
        <taxon>Viridiplantae</taxon>
        <taxon>Streptophyta</taxon>
        <taxon>Embryophyta</taxon>
        <taxon>Tracheophyta</taxon>
        <taxon>Spermatophyta</taxon>
        <taxon>Magnoliopsida</taxon>
        <taxon>eudicotyledons</taxon>
        <taxon>Gunneridae</taxon>
        <taxon>Pentapetalae</taxon>
        <taxon>rosids</taxon>
        <taxon>fabids</taxon>
        <taxon>Fabales</taxon>
        <taxon>Fabaceae</taxon>
        <taxon>Papilionoideae</taxon>
        <taxon>50 kb inversion clade</taxon>
        <taxon>dalbergioids sensu lato</taxon>
        <taxon>Dalbergieae</taxon>
        <taxon>Pterocarpus clade</taxon>
        <taxon>Stylosanthes</taxon>
    </lineage>
</organism>
<reference evidence="1 2" key="1">
    <citation type="journal article" date="2023" name="Plants (Basel)">
        <title>Bridging the Gap: Combining Genomics and Transcriptomics Approaches to Understand Stylosanthes scabra, an Orphan Legume from the Brazilian Caatinga.</title>
        <authorList>
            <person name="Ferreira-Neto J.R.C."/>
            <person name="da Silva M.D."/>
            <person name="Binneck E."/>
            <person name="de Melo N.F."/>
            <person name="da Silva R.H."/>
            <person name="de Melo A.L.T.M."/>
            <person name="Pandolfi V."/>
            <person name="Bustamante F.O."/>
            <person name="Brasileiro-Vidal A.C."/>
            <person name="Benko-Iseppon A.M."/>
        </authorList>
    </citation>
    <scope>NUCLEOTIDE SEQUENCE [LARGE SCALE GENOMIC DNA]</scope>
    <source>
        <tissue evidence="1">Leaves</tissue>
    </source>
</reference>
<dbReference type="EMBL" id="JASCZI010060441">
    <property type="protein sequence ID" value="MED6131581.1"/>
    <property type="molecule type" value="Genomic_DNA"/>
</dbReference>